<dbReference type="InterPro" id="IPR044946">
    <property type="entry name" value="Restrct_endonuc_typeI_TRD_sf"/>
</dbReference>
<sequence>MQTKELLRFLKYEKVEYKPLCEICHLRAGDRIIKSMMNANEKYPVIGGGVVPTGYFKDYNFLKGITIARAGSAGFVSWQENPFWATDVCFVATLCEFCHSDFAPCDSKHCEEPPAPCHSEALAEESLKDSKVRDISASPQYDKRALPRAICEDFTLTSKYDNLNLKFIFYFLKSRQNDLQKHLYGASMPKLDKGYLWNFPIPLPPLEVQNAIVAILDKFTELEKELEKELVARRKQYEYY</sequence>
<dbReference type="PANTHER" id="PTHR43140">
    <property type="entry name" value="TYPE-1 RESTRICTION ENZYME ECOKI SPECIFICITY PROTEIN"/>
    <property type="match status" value="1"/>
</dbReference>
<evidence type="ECO:0000259" key="4">
    <source>
        <dbReference type="Pfam" id="PF01420"/>
    </source>
</evidence>
<keyword evidence="6" id="KW-1185">Reference proteome</keyword>
<proteinExistence type="inferred from homology"/>
<evidence type="ECO:0000313" key="6">
    <source>
        <dbReference type="Proteomes" id="UP000700059"/>
    </source>
</evidence>
<feature type="non-terminal residue" evidence="5">
    <location>
        <position position="240"/>
    </location>
</feature>
<dbReference type="PANTHER" id="PTHR43140:SF1">
    <property type="entry name" value="TYPE I RESTRICTION ENZYME ECOKI SPECIFICITY SUBUNIT"/>
    <property type="match status" value="1"/>
</dbReference>
<comment type="caution">
    <text evidence="5">The sequence shown here is derived from an EMBL/GenBank/DDBJ whole genome shotgun (WGS) entry which is preliminary data.</text>
</comment>
<dbReference type="RefSeq" id="WP_221561860.1">
    <property type="nucleotide sequence ID" value="NZ_JAIGYQ010000029.1"/>
</dbReference>
<dbReference type="Proteomes" id="UP000700059">
    <property type="component" value="Unassembled WGS sequence"/>
</dbReference>
<gene>
    <name evidence="5" type="ORF">K4G57_08940</name>
</gene>
<keyword evidence="5" id="KW-0255">Endonuclease</keyword>
<comment type="similarity">
    <text evidence="1">Belongs to the type-I restriction system S methylase family.</text>
</comment>
<feature type="domain" description="Type I restriction modification DNA specificity" evidence="4">
    <location>
        <begin position="156"/>
        <end position="230"/>
    </location>
</feature>
<dbReference type="GO" id="GO:0004519">
    <property type="term" value="F:endonuclease activity"/>
    <property type="evidence" value="ECO:0007669"/>
    <property type="project" value="UniProtKB-KW"/>
</dbReference>
<dbReference type="EMBL" id="JAIGYQ010000029">
    <property type="protein sequence ID" value="MBX7491577.1"/>
    <property type="molecule type" value="Genomic_DNA"/>
</dbReference>
<dbReference type="Pfam" id="PF01420">
    <property type="entry name" value="Methylase_S"/>
    <property type="match status" value="2"/>
</dbReference>
<evidence type="ECO:0000313" key="5">
    <source>
        <dbReference type="EMBL" id="MBX7491577.1"/>
    </source>
</evidence>
<protein>
    <submittedName>
        <fullName evidence="5">Restriction endonuclease subunit S</fullName>
    </submittedName>
</protein>
<dbReference type="CDD" id="cd17291">
    <property type="entry name" value="RMtype1_S_MgeORF438P-TRD-CR_like"/>
    <property type="match status" value="1"/>
</dbReference>
<dbReference type="InterPro" id="IPR000055">
    <property type="entry name" value="Restrct_endonuc_typeI_TRD"/>
</dbReference>
<evidence type="ECO:0000256" key="3">
    <source>
        <dbReference type="ARBA" id="ARBA00023125"/>
    </source>
</evidence>
<accession>A0ABS7JQE3</accession>
<keyword evidence="3" id="KW-0238">DNA-binding</keyword>
<keyword evidence="5" id="KW-0378">Hydrolase</keyword>
<dbReference type="InterPro" id="IPR051212">
    <property type="entry name" value="Type-I_RE_S_subunit"/>
</dbReference>
<evidence type="ECO:0000256" key="2">
    <source>
        <dbReference type="ARBA" id="ARBA00022747"/>
    </source>
</evidence>
<evidence type="ECO:0000256" key="1">
    <source>
        <dbReference type="ARBA" id="ARBA00010923"/>
    </source>
</evidence>
<keyword evidence="2" id="KW-0680">Restriction system</keyword>
<reference evidence="5 6" key="1">
    <citation type="submission" date="2021-08" db="EMBL/GenBank/DDBJ databases">
        <title>Helicobacter spp. isolated from feces of Anatolian Ground Squirrel (Spermophilus xanthoprymnus) in Turkey.</title>
        <authorList>
            <person name="Aydin F."/>
            <person name="Abay S."/>
            <person name="Kayman T."/>
            <person name="Karakaya E."/>
            <person name="Saticioglu I.B."/>
        </authorList>
    </citation>
    <scope>NUCLEOTIDE SEQUENCE [LARGE SCALE GENOMIC DNA]</scope>
    <source>
        <strain evidence="5 6">Faydin-H70</strain>
    </source>
</reference>
<name>A0ABS7JQE3_9HELI</name>
<feature type="domain" description="Type I restriction modification DNA specificity" evidence="4">
    <location>
        <begin position="13"/>
        <end position="93"/>
    </location>
</feature>
<dbReference type="SUPFAM" id="SSF116734">
    <property type="entry name" value="DNA methylase specificity domain"/>
    <property type="match status" value="2"/>
</dbReference>
<keyword evidence="5" id="KW-0540">Nuclease</keyword>
<organism evidence="5 6">
    <name type="scientific">Helicobacter turcicus</name>
    <dbReference type="NCBI Taxonomy" id="2867412"/>
    <lineage>
        <taxon>Bacteria</taxon>
        <taxon>Pseudomonadati</taxon>
        <taxon>Campylobacterota</taxon>
        <taxon>Epsilonproteobacteria</taxon>
        <taxon>Campylobacterales</taxon>
        <taxon>Helicobacteraceae</taxon>
        <taxon>Helicobacter</taxon>
    </lineage>
</organism>
<dbReference type="Gene3D" id="3.90.220.20">
    <property type="entry name" value="DNA methylase specificity domains"/>
    <property type="match status" value="2"/>
</dbReference>